<dbReference type="EMBL" id="WNKQ01000020">
    <property type="protein sequence ID" value="KAF5845029.1"/>
    <property type="molecule type" value="Genomic_DNA"/>
</dbReference>
<dbReference type="Proteomes" id="UP000624244">
    <property type="component" value="Unassembled WGS sequence"/>
</dbReference>
<feature type="region of interest" description="Disordered" evidence="1">
    <location>
        <begin position="1"/>
        <end position="77"/>
    </location>
</feature>
<dbReference type="AlphaFoldDB" id="A0A8H5ZB65"/>
<feature type="compositionally biased region" description="Polar residues" evidence="1">
    <location>
        <begin position="1"/>
        <end position="13"/>
    </location>
</feature>
<evidence type="ECO:0000313" key="3">
    <source>
        <dbReference type="Proteomes" id="UP000624244"/>
    </source>
</evidence>
<evidence type="ECO:0000313" key="2">
    <source>
        <dbReference type="EMBL" id="KAF5845029.1"/>
    </source>
</evidence>
<name>A0A8H5ZB65_COCSA</name>
<accession>A0A8H5ZB65</accession>
<comment type="caution">
    <text evidence="2">The sequence shown here is derived from an EMBL/GenBank/DDBJ whole genome shotgun (WGS) entry which is preliminary data.</text>
</comment>
<reference evidence="2" key="1">
    <citation type="submission" date="2019-11" db="EMBL/GenBank/DDBJ databases">
        <title>Bipolaris sorokiniana Genome sequencing.</title>
        <authorList>
            <person name="Wang H."/>
        </authorList>
    </citation>
    <scope>NUCLEOTIDE SEQUENCE</scope>
</reference>
<gene>
    <name evidence="2" type="ORF">GGP41_001135</name>
</gene>
<sequence>MSDQAAHSISMPDQPNREVDDETNRETNSEVNSLHGPFQAEQYQAGAYFGQSGSAGTPMFGSGDNRSQPAYYSDPRASMVPSIHNAHTQEQDLSRGSNGMLSMSVQKPFSPNAHYGPLYPLSNQNTFTHSPGLNPDTPSGFAQYSPHMNPRYPDPANQPPLSKLWPQSAPPLSQPSFPFWGYQFQNFGQVNAYLNEVCWFPSMDRYGFPQTSDQYKFYLEKICIALRNISKVWDLQSAPWQFSKFMPKGEWTDHRDIEAIAHTVMYTTMRIHISGVTDFAHRRSIDLISLNSEDVDFTFPQRIHFVACLLNHSKVIAAEVMARVNIEKYVALPITCLRSFHYFNDKWVEASAEERRSWTEVKPYLGSGFTHPTPEVREQLTAISLARYQQTYAGRQAREAGASALMIGDQKMVQPPAQQDAGGQCRYSTAASLEAQGSPVGAGQARGQPPTRLALSGSNEHLQGVARYRAQSFGDGGLNSPDLPDMQ</sequence>
<feature type="region of interest" description="Disordered" evidence="1">
    <location>
        <begin position="436"/>
        <end position="487"/>
    </location>
</feature>
<organism evidence="2 3">
    <name type="scientific">Cochliobolus sativus</name>
    <name type="common">Common root rot and spot blotch fungus</name>
    <name type="synonym">Bipolaris sorokiniana</name>
    <dbReference type="NCBI Taxonomy" id="45130"/>
    <lineage>
        <taxon>Eukaryota</taxon>
        <taxon>Fungi</taxon>
        <taxon>Dikarya</taxon>
        <taxon>Ascomycota</taxon>
        <taxon>Pezizomycotina</taxon>
        <taxon>Dothideomycetes</taxon>
        <taxon>Pleosporomycetidae</taxon>
        <taxon>Pleosporales</taxon>
        <taxon>Pleosporineae</taxon>
        <taxon>Pleosporaceae</taxon>
        <taxon>Bipolaris</taxon>
    </lineage>
</organism>
<feature type="compositionally biased region" description="Basic and acidic residues" evidence="1">
    <location>
        <begin position="15"/>
        <end position="28"/>
    </location>
</feature>
<evidence type="ECO:0000256" key="1">
    <source>
        <dbReference type="SAM" id="MobiDB-lite"/>
    </source>
</evidence>
<proteinExistence type="predicted"/>
<protein>
    <submittedName>
        <fullName evidence="2">Uncharacterized protein</fullName>
    </submittedName>
</protein>